<organism evidence="1 2">
    <name type="scientific">Paracoccus laeviglucosivorans</name>
    <dbReference type="NCBI Taxonomy" id="1197861"/>
    <lineage>
        <taxon>Bacteria</taxon>
        <taxon>Pseudomonadati</taxon>
        <taxon>Pseudomonadota</taxon>
        <taxon>Alphaproteobacteria</taxon>
        <taxon>Rhodobacterales</taxon>
        <taxon>Paracoccaceae</taxon>
        <taxon>Paracoccus</taxon>
    </lineage>
</organism>
<dbReference type="Proteomes" id="UP000319014">
    <property type="component" value="Unassembled WGS sequence"/>
</dbReference>
<evidence type="ECO:0000313" key="1">
    <source>
        <dbReference type="EMBL" id="SMO98947.1"/>
    </source>
</evidence>
<dbReference type="RefSeq" id="WP_142665008.1">
    <property type="nucleotide sequence ID" value="NZ_FXTK01000039.1"/>
</dbReference>
<dbReference type="OrthoDB" id="7862873at2"/>
<keyword evidence="2" id="KW-1185">Reference proteome</keyword>
<accession>A0A521FRT1</accession>
<name>A0A521FRT1_9RHOB</name>
<dbReference type="AlphaFoldDB" id="A0A521FRT1"/>
<dbReference type="EMBL" id="FXTK01000039">
    <property type="protein sequence ID" value="SMO98947.1"/>
    <property type="molecule type" value="Genomic_DNA"/>
</dbReference>
<protein>
    <submittedName>
        <fullName evidence="1">Uncharacterized protein</fullName>
    </submittedName>
</protein>
<sequence length="125" mass="14545">MRDDIKLILPTSWEPDKDAFLARLGVAKGGLGDHFFGSVYDAFFTHAIDVKREFEKYYSVEYASLADYMEIRYGEALSEDDLGCEHLFLVTWIPQVVDVDYENNKFDVVMECIRELERSQNEDQT</sequence>
<reference evidence="1 2" key="1">
    <citation type="submission" date="2017-05" db="EMBL/GenBank/DDBJ databases">
        <authorList>
            <person name="Varghese N."/>
            <person name="Submissions S."/>
        </authorList>
    </citation>
    <scope>NUCLEOTIDE SEQUENCE [LARGE SCALE GENOMIC DNA]</scope>
    <source>
        <strain evidence="1 2">DSM 100094</strain>
    </source>
</reference>
<gene>
    <name evidence="1" type="ORF">SAMN06265221_1393</name>
</gene>
<evidence type="ECO:0000313" key="2">
    <source>
        <dbReference type="Proteomes" id="UP000319014"/>
    </source>
</evidence>
<proteinExistence type="predicted"/>